<feature type="compositionally biased region" description="Low complexity" evidence="1">
    <location>
        <begin position="68"/>
        <end position="80"/>
    </location>
</feature>
<evidence type="ECO:0000313" key="3">
    <source>
        <dbReference type="Proteomes" id="UP000838763"/>
    </source>
</evidence>
<feature type="region of interest" description="Disordered" evidence="1">
    <location>
        <begin position="1"/>
        <end position="115"/>
    </location>
</feature>
<organism evidence="2 3">
    <name type="scientific">Parascedosporium putredinis</name>
    <dbReference type="NCBI Taxonomy" id="1442378"/>
    <lineage>
        <taxon>Eukaryota</taxon>
        <taxon>Fungi</taxon>
        <taxon>Dikarya</taxon>
        <taxon>Ascomycota</taxon>
        <taxon>Pezizomycotina</taxon>
        <taxon>Sordariomycetes</taxon>
        <taxon>Hypocreomycetidae</taxon>
        <taxon>Microascales</taxon>
        <taxon>Microascaceae</taxon>
        <taxon>Parascedosporium</taxon>
    </lineage>
</organism>
<accession>A0A9P1M7F5</accession>
<evidence type="ECO:0000256" key="1">
    <source>
        <dbReference type="SAM" id="MobiDB-lite"/>
    </source>
</evidence>
<feature type="compositionally biased region" description="Basic residues" evidence="1">
    <location>
        <begin position="90"/>
        <end position="99"/>
    </location>
</feature>
<dbReference type="EMBL" id="CALLCH030000004">
    <property type="protein sequence ID" value="CAI4212442.1"/>
    <property type="molecule type" value="Genomic_DNA"/>
</dbReference>
<comment type="caution">
    <text evidence="2">The sequence shown here is derived from an EMBL/GenBank/DDBJ whole genome shotgun (WGS) entry which is preliminary data.</text>
</comment>
<gene>
    <name evidence="2" type="ORF">PPNO1_LOCUS2200</name>
</gene>
<keyword evidence="3" id="KW-1185">Reference proteome</keyword>
<dbReference type="Proteomes" id="UP000838763">
    <property type="component" value="Unassembled WGS sequence"/>
</dbReference>
<dbReference type="AlphaFoldDB" id="A0A9P1M7F5"/>
<proteinExistence type="predicted"/>
<protein>
    <submittedName>
        <fullName evidence="2">Uncharacterized protein</fullName>
    </submittedName>
</protein>
<name>A0A9P1M7F5_9PEZI</name>
<sequence length="131" mass="14172">MTDMAQQKTLAPESPPDYELHNLPARPAQTYQPVTGNVPYSVPAQGERNPGATITLIENTVDLESGHASAQEAQQAAQEEQNSEPEAPKAKKGSLRSRVPRSQVSTGPADEEIWLDGLDYGYGMGRESIPQ</sequence>
<evidence type="ECO:0000313" key="2">
    <source>
        <dbReference type="EMBL" id="CAI4212442.1"/>
    </source>
</evidence>
<reference evidence="2" key="1">
    <citation type="submission" date="2022-11" db="EMBL/GenBank/DDBJ databases">
        <authorList>
            <person name="Scott C."/>
            <person name="Bruce N."/>
        </authorList>
    </citation>
    <scope>NUCLEOTIDE SEQUENCE</scope>
</reference>